<feature type="region of interest" description="Disordered" evidence="1">
    <location>
        <begin position="265"/>
        <end position="291"/>
    </location>
</feature>
<dbReference type="EMBL" id="JASJQH010001073">
    <property type="protein sequence ID" value="KAK9762147.1"/>
    <property type="molecule type" value="Genomic_DNA"/>
</dbReference>
<organism evidence="3 4">
    <name type="scientific">Basidiobolus ranarum</name>
    <dbReference type="NCBI Taxonomy" id="34480"/>
    <lineage>
        <taxon>Eukaryota</taxon>
        <taxon>Fungi</taxon>
        <taxon>Fungi incertae sedis</taxon>
        <taxon>Zoopagomycota</taxon>
        <taxon>Entomophthoromycotina</taxon>
        <taxon>Basidiobolomycetes</taxon>
        <taxon>Basidiobolales</taxon>
        <taxon>Basidiobolaceae</taxon>
        <taxon>Basidiobolus</taxon>
    </lineage>
</organism>
<evidence type="ECO:0000313" key="4">
    <source>
        <dbReference type="Proteomes" id="UP001479436"/>
    </source>
</evidence>
<feature type="region of interest" description="Disordered" evidence="1">
    <location>
        <begin position="228"/>
        <end position="251"/>
    </location>
</feature>
<evidence type="ECO:0000313" key="3">
    <source>
        <dbReference type="EMBL" id="KAK9762147.1"/>
    </source>
</evidence>
<feature type="compositionally biased region" description="Low complexity" evidence="1">
    <location>
        <begin position="236"/>
        <end position="248"/>
    </location>
</feature>
<feature type="domain" description="DUF7082" evidence="2">
    <location>
        <begin position="307"/>
        <end position="460"/>
    </location>
</feature>
<accession>A0ABR2WKW6</accession>
<protein>
    <recommendedName>
        <fullName evidence="2">DUF7082 domain-containing protein</fullName>
    </recommendedName>
</protein>
<evidence type="ECO:0000259" key="2">
    <source>
        <dbReference type="Pfam" id="PF23305"/>
    </source>
</evidence>
<dbReference type="Proteomes" id="UP001479436">
    <property type="component" value="Unassembled WGS sequence"/>
</dbReference>
<feature type="compositionally biased region" description="Basic and acidic residues" evidence="1">
    <location>
        <begin position="265"/>
        <end position="278"/>
    </location>
</feature>
<dbReference type="PANTHER" id="PTHR39463:SF1">
    <property type="entry name" value="MEDUSA"/>
    <property type="match status" value="1"/>
</dbReference>
<dbReference type="Pfam" id="PF23305">
    <property type="entry name" value="DUF7082"/>
    <property type="match status" value="1"/>
</dbReference>
<gene>
    <name evidence="3" type="ORF">K7432_012400</name>
</gene>
<proteinExistence type="predicted"/>
<reference evidence="3 4" key="1">
    <citation type="submission" date="2023-04" db="EMBL/GenBank/DDBJ databases">
        <title>Genome of Basidiobolus ranarum AG-B5.</title>
        <authorList>
            <person name="Stajich J.E."/>
            <person name="Carter-House D."/>
            <person name="Gryganskyi A."/>
        </authorList>
    </citation>
    <scope>NUCLEOTIDE SEQUENCE [LARGE SCALE GENOMIC DNA]</scope>
    <source>
        <strain evidence="3 4">AG-B5</strain>
    </source>
</reference>
<sequence>MSTDNPFAAQLKPSDLSRVRDIPRPRVLQYYPKNGSEGMPFTVVLQFCPNELLKLGFGTYVVQDTKQWNAHGYTTLSCMVPELATTKWFESKVPVCILAIEGDAVLDSWYFGEYTFSQMNFMKPPKNLFPNENHSQLTGILEDLEIKEPRMSTLNGVQNGNYDFLNGGHGNDNYDTNPINSASFIKPENAGHFNMNNTSSMMNMYGDMGVSSSISINENISGQPEAQYISDNSMDSSNFSQPNFSNSSLRRSSDLGIHNEFDMKSDESQGHAENDHNLSSEGLGGNTNSSTAPPLANYNGYSSLTKKASLIFKGHLDDMMKDWTSDENKCRRRLVQFWRTHEDSAIQCSFQSVVPADLPPNSIVVSCIYWEQKNDYYITSVDCIYLLESLIAVRFTVEEKNRIRRNLEGFRPLTISKCKQECSDFFKLIMSFPNPKPRNIEKDVKVFPWKVLPDALRKIVGKYTASYSSTASVDLDAFHNTFPPTPTPKNPSPRSSVVNYSYVGSAAQGEHNTSNSISCTPPSNIDATYVLNNTYGQSPISHQTGAQRRHLYLRRHSLIDPYALPYNQPRRHSATDVGSIDQLEPTSLTNPRTPLKIPRYSSQFVVETPEADLGNNLSPQFIKPDPILELSRQSIHDSQGISPLALTQVNTLNIPLT</sequence>
<dbReference type="InterPro" id="IPR055509">
    <property type="entry name" value="DUF7082"/>
</dbReference>
<keyword evidence="4" id="KW-1185">Reference proteome</keyword>
<name>A0ABR2WKW6_9FUNG</name>
<evidence type="ECO:0000256" key="1">
    <source>
        <dbReference type="SAM" id="MobiDB-lite"/>
    </source>
</evidence>
<dbReference type="PANTHER" id="PTHR39463">
    <property type="entry name" value="MEDUSA"/>
    <property type="match status" value="1"/>
</dbReference>
<comment type="caution">
    <text evidence="3">The sequence shown here is derived from an EMBL/GenBank/DDBJ whole genome shotgun (WGS) entry which is preliminary data.</text>
</comment>